<feature type="domain" description="SLH" evidence="2">
    <location>
        <begin position="30"/>
        <end position="93"/>
    </location>
</feature>
<dbReference type="InterPro" id="IPR001119">
    <property type="entry name" value="SLH_dom"/>
</dbReference>
<dbReference type="Proteomes" id="UP000616608">
    <property type="component" value="Unassembled WGS sequence"/>
</dbReference>
<evidence type="ECO:0000256" key="1">
    <source>
        <dbReference type="ARBA" id="ARBA00022729"/>
    </source>
</evidence>
<keyword evidence="1" id="KW-0732">Signal</keyword>
<feature type="domain" description="SLH" evidence="2">
    <location>
        <begin position="149"/>
        <end position="212"/>
    </location>
</feature>
<dbReference type="PANTHER" id="PTHR43308:SF5">
    <property type="entry name" value="S-LAYER PROTEIN _ PEPTIDOGLYCAN ENDO-BETA-N-ACETYLGLUCOSAMINIDASE"/>
    <property type="match status" value="1"/>
</dbReference>
<evidence type="ECO:0000259" key="2">
    <source>
        <dbReference type="PROSITE" id="PS51272"/>
    </source>
</evidence>
<proteinExistence type="predicted"/>
<dbReference type="PANTHER" id="PTHR43308">
    <property type="entry name" value="OUTER MEMBRANE PROTEIN ALPHA-RELATED"/>
    <property type="match status" value="1"/>
</dbReference>
<dbReference type="EMBL" id="BMJT01000003">
    <property type="protein sequence ID" value="GGG17034.1"/>
    <property type="molecule type" value="Genomic_DNA"/>
</dbReference>
<sequence length="375" mass="43237">MGRKMGIIISICLMIFILPLEVFAHKNNDYGQTYIDVHHNDSNYDVIDYLTYLGVVKGTGDGQFHPQSNVTNRQVALMLVRALKKQGMVFYENPGYKDVKIYDDGYKEIAIATQLGIFPKEKYFRPHQAITRDEMARALTRAFELNINTDYTFKDVDSNYWAHSYISTIASYNITTGYQDGTFRPKQTLTRSQFAAFVARALVPEIRPTNKQIKYNQGMMPSRMISEKEFINVLALEVEGYDYWEIITEKSPSREHWVTLGIDYYGNTKRLYEDTPNSFISHIYGIIELPYPLYNGKKWISGDETPGVTTTYTIVNTQGIAVLPHKVYKDVVVINLEHRTDYGDYMPATLWFAKGHGFIRSMTGDGYSFLEEIEY</sequence>
<evidence type="ECO:0000313" key="3">
    <source>
        <dbReference type="EMBL" id="GGG17034.1"/>
    </source>
</evidence>
<dbReference type="RefSeq" id="WP_188613860.1">
    <property type="nucleotide sequence ID" value="NZ_BMJT01000003.1"/>
</dbReference>
<reference evidence="3" key="1">
    <citation type="journal article" date="2014" name="Int. J. Syst. Evol. Microbiol.">
        <title>Complete genome sequence of Corynebacterium casei LMG S-19264T (=DSM 44701T), isolated from a smear-ripened cheese.</title>
        <authorList>
            <consortium name="US DOE Joint Genome Institute (JGI-PGF)"/>
            <person name="Walter F."/>
            <person name="Albersmeier A."/>
            <person name="Kalinowski J."/>
            <person name="Ruckert C."/>
        </authorList>
    </citation>
    <scope>NUCLEOTIDE SEQUENCE</scope>
    <source>
        <strain evidence="3">CGMCC 1.15760</strain>
    </source>
</reference>
<dbReference type="Pfam" id="PF00395">
    <property type="entry name" value="SLH"/>
    <property type="match status" value="3"/>
</dbReference>
<evidence type="ECO:0000313" key="4">
    <source>
        <dbReference type="Proteomes" id="UP000616608"/>
    </source>
</evidence>
<reference evidence="3" key="2">
    <citation type="submission" date="2020-09" db="EMBL/GenBank/DDBJ databases">
        <authorList>
            <person name="Sun Q."/>
            <person name="Zhou Y."/>
        </authorList>
    </citation>
    <scope>NUCLEOTIDE SEQUENCE</scope>
    <source>
        <strain evidence="3">CGMCC 1.15760</strain>
    </source>
</reference>
<accession>A0A917LF77</accession>
<gene>
    <name evidence="3" type="ORF">GCM10007425_09240</name>
</gene>
<dbReference type="AlphaFoldDB" id="A0A917LF77"/>
<dbReference type="PROSITE" id="PS51272">
    <property type="entry name" value="SLH"/>
    <property type="match status" value="2"/>
</dbReference>
<keyword evidence="4" id="KW-1185">Reference proteome</keyword>
<dbReference type="InterPro" id="IPR051465">
    <property type="entry name" value="Cell_Envelope_Struct_Comp"/>
</dbReference>
<protein>
    <recommendedName>
        <fullName evidence="2">SLH domain-containing protein</fullName>
    </recommendedName>
</protein>
<comment type="caution">
    <text evidence="3">The sequence shown here is derived from an EMBL/GenBank/DDBJ whole genome shotgun (WGS) entry which is preliminary data.</text>
</comment>
<name>A0A917LF77_9BACI</name>
<organism evidence="3 4">
    <name type="scientific">Lysinibacillus alkalisoli</name>
    <dbReference type="NCBI Taxonomy" id="1911548"/>
    <lineage>
        <taxon>Bacteria</taxon>
        <taxon>Bacillati</taxon>
        <taxon>Bacillota</taxon>
        <taxon>Bacilli</taxon>
        <taxon>Bacillales</taxon>
        <taxon>Bacillaceae</taxon>
        <taxon>Lysinibacillus</taxon>
    </lineage>
</organism>